<dbReference type="OrthoDB" id="2142040at2759"/>
<dbReference type="AlphaFoldDB" id="A0A397TYM0"/>
<reference evidence="2 3" key="1">
    <citation type="submission" date="2018-06" db="EMBL/GenBank/DDBJ databases">
        <title>Comparative genomics reveals the genomic features of Rhizophagus irregularis, R. cerebriforme, R. diaphanum and Gigaspora rosea, and their symbiotic lifestyle signature.</title>
        <authorList>
            <person name="Morin E."/>
            <person name="San Clemente H."/>
            <person name="Chen E.C.H."/>
            <person name="De La Providencia I."/>
            <person name="Hainaut M."/>
            <person name="Kuo A."/>
            <person name="Kohler A."/>
            <person name="Murat C."/>
            <person name="Tang N."/>
            <person name="Roy S."/>
            <person name="Loubradou J."/>
            <person name="Henrissat B."/>
            <person name="Grigoriev I.V."/>
            <person name="Corradi N."/>
            <person name="Roux C."/>
            <person name="Martin F.M."/>
        </authorList>
    </citation>
    <scope>NUCLEOTIDE SEQUENCE [LARGE SCALE GENOMIC DNA]</scope>
    <source>
        <strain evidence="2 3">DAOM 194757</strain>
    </source>
</reference>
<evidence type="ECO:0000313" key="2">
    <source>
        <dbReference type="EMBL" id="RIB03090.1"/>
    </source>
</evidence>
<keyword evidence="3" id="KW-1185">Reference proteome</keyword>
<accession>A0A397TYM0</accession>
<sequence>MILFREQKNIQSNSQHESVGIDPCTSTLSRISNKSEQTSIDQKVICNQIVEQEFHIINSESGVASKDQRELYVERTLHNDHYVYGKVGWHLKQGMNYAIDKREF</sequence>
<proteinExistence type="predicted"/>
<organism evidence="2 3">
    <name type="scientific">Gigaspora rosea</name>
    <dbReference type="NCBI Taxonomy" id="44941"/>
    <lineage>
        <taxon>Eukaryota</taxon>
        <taxon>Fungi</taxon>
        <taxon>Fungi incertae sedis</taxon>
        <taxon>Mucoromycota</taxon>
        <taxon>Glomeromycotina</taxon>
        <taxon>Glomeromycetes</taxon>
        <taxon>Diversisporales</taxon>
        <taxon>Gigasporaceae</taxon>
        <taxon>Gigaspora</taxon>
    </lineage>
</organism>
<feature type="region of interest" description="Disordered" evidence="1">
    <location>
        <begin position="1"/>
        <end position="22"/>
    </location>
</feature>
<evidence type="ECO:0000313" key="3">
    <source>
        <dbReference type="Proteomes" id="UP000266673"/>
    </source>
</evidence>
<name>A0A397TYM0_9GLOM</name>
<comment type="caution">
    <text evidence="2">The sequence shown here is derived from an EMBL/GenBank/DDBJ whole genome shotgun (WGS) entry which is preliminary data.</text>
</comment>
<dbReference type="EMBL" id="QKWP01002508">
    <property type="protein sequence ID" value="RIB03090.1"/>
    <property type="molecule type" value="Genomic_DNA"/>
</dbReference>
<evidence type="ECO:0000256" key="1">
    <source>
        <dbReference type="SAM" id="MobiDB-lite"/>
    </source>
</evidence>
<protein>
    <submittedName>
        <fullName evidence="2">Uncharacterized protein</fullName>
    </submittedName>
</protein>
<dbReference type="Proteomes" id="UP000266673">
    <property type="component" value="Unassembled WGS sequence"/>
</dbReference>
<gene>
    <name evidence="2" type="ORF">C2G38_2049552</name>
</gene>